<comment type="subcellular location">
    <subcellularLocation>
        <location evidence="1">Cell inner membrane</location>
        <topology evidence="1">Multi-pass membrane protein</topology>
    </subcellularLocation>
    <subcellularLocation>
        <location evidence="13">Cell membrane</location>
        <topology evidence="13">Multi-pass membrane protein</topology>
    </subcellularLocation>
</comment>
<feature type="transmembrane region" description="Helical" evidence="13">
    <location>
        <begin position="69"/>
        <end position="89"/>
    </location>
</feature>
<evidence type="ECO:0000313" key="15">
    <source>
        <dbReference type="Proteomes" id="UP000249300"/>
    </source>
</evidence>
<feature type="chain" id="PRO_5016186449" description="Cobalt transport protein CbiM" evidence="13">
    <location>
        <begin position="27"/>
        <end position="252"/>
    </location>
</feature>
<evidence type="ECO:0000313" key="14">
    <source>
        <dbReference type="EMBL" id="SQH72742.1"/>
    </source>
</evidence>
<dbReference type="KEGG" id="pcre:NCTC12858_00571"/>
<dbReference type="Gene3D" id="1.10.1760.20">
    <property type="match status" value="1"/>
</dbReference>
<dbReference type="PANTHER" id="PTHR43627">
    <property type="match status" value="1"/>
</dbReference>
<feature type="signal peptide" evidence="13">
    <location>
        <begin position="1"/>
        <end position="26"/>
    </location>
</feature>
<dbReference type="NCBIfam" id="NF006184">
    <property type="entry name" value="PRK08319.1"/>
    <property type="match status" value="1"/>
</dbReference>
<reference evidence="14 15" key="1">
    <citation type="submission" date="2018-06" db="EMBL/GenBank/DDBJ databases">
        <authorList>
            <consortium name="Pathogen Informatics"/>
            <person name="Doyle S."/>
        </authorList>
    </citation>
    <scope>NUCLEOTIDE SEQUENCE [LARGE SCALE GENOMIC DNA]</scope>
    <source>
        <strain evidence="14 15">NCTC12858</strain>
    </source>
</reference>
<dbReference type="PANTHER" id="PTHR43627:SF1">
    <property type="entry name" value="COBALT TRANSPORT PROTEIN CBIM"/>
    <property type="match status" value="1"/>
</dbReference>
<comment type="pathway">
    <text evidence="2 13">Cofactor biosynthesis; adenosylcobalamin biosynthesis.</text>
</comment>
<feature type="transmembrane region" description="Helical" evidence="13">
    <location>
        <begin position="207"/>
        <end position="236"/>
    </location>
</feature>
<evidence type="ECO:0000256" key="11">
    <source>
        <dbReference type="ARBA" id="ARBA00023285"/>
    </source>
</evidence>
<evidence type="ECO:0000256" key="10">
    <source>
        <dbReference type="ARBA" id="ARBA00023136"/>
    </source>
</evidence>
<keyword evidence="13" id="KW-0732">Signal</keyword>
<organism evidence="14 15">
    <name type="scientific">Porphyromonas crevioricanis</name>
    <dbReference type="NCBI Taxonomy" id="393921"/>
    <lineage>
        <taxon>Bacteria</taxon>
        <taxon>Pseudomonadati</taxon>
        <taxon>Bacteroidota</taxon>
        <taxon>Bacteroidia</taxon>
        <taxon>Bacteroidales</taxon>
        <taxon>Porphyromonadaceae</taxon>
        <taxon>Porphyromonas</taxon>
    </lineage>
</organism>
<dbReference type="RefSeq" id="WP_023937839.1">
    <property type="nucleotide sequence ID" value="NZ_FUXH01000002.1"/>
</dbReference>
<dbReference type="InterPro" id="IPR018024">
    <property type="entry name" value="CbiM"/>
</dbReference>
<evidence type="ECO:0000256" key="5">
    <source>
        <dbReference type="ARBA" id="ARBA00022475"/>
    </source>
</evidence>
<dbReference type="InterPro" id="IPR002751">
    <property type="entry name" value="CbiM/NikMN"/>
</dbReference>
<dbReference type="Proteomes" id="UP000249300">
    <property type="component" value="Chromosome 1"/>
</dbReference>
<dbReference type="FunFam" id="1.10.1760.20:FF:000001">
    <property type="entry name" value="Cobalt transport protein CbiM"/>
    <property type="match status" value="1"/>
</dbReference>
<evidence type="ECO:0000256" key="8">
    <source>
        <dbReference type="ARBA" id="ARBA00022989"/>
    </source>
</evidence>
<evidence type="ECO:0000256" key="7">
    <source>
        <dbReference type="ARBA" id="ARBA00022692"/>
    </source>
</evidence>
<evidence type="ECO:0000256" key="6">
    <source>
        <dbReference type="ARBA" id="ARBA00022573"/>
    </source>
</evidence>
<dbReference type="GO" id="GO:0015087">
    <property type="term" value="F:cobalt ion transmembrane transporter activity"/>
    <property type="evidence" value="ECO:0007669"/>
    <property type="project" value="UniProtKB-UniRule"/>
</dbReference>
<keyword evidence="8 13" id="KW-1133">Transmembrane helix</keyword>
<dbReference type="GO" id="GO:0043190">
    <property type="term" value="C:ATP-binding cassette (ABC) transporter complex"/>
    <property type="evidence" value="ECO:0007669"/>
    <property type="project" value="InterPro"/>
</dbReference>
<keyword evidence="3 13" id="KW-0171">Cobalt transport</keyword>
<accession>A0A2X4SFF7</accession>
<evidence type="ECO:0000256" key="4">
    <source>
        <dbReference type="ARBA" id="ARBA00022448"/>
    </source>
</evidence>
<keyword evidence="7 13" id="KW-0812">Transmembrane</keyword>
<keyword evidence="4 13" id="KW-0813">Transport</keyword>
<sequence length="252" mass="27231" precursor="true">MKRKKLTARLSILSAIALLSIQPASAMHIMEGYMPLDWCAIWYALSLPFVVLSFMYLRRQVKRSPRIRISLGLAGAFVFVLSALKLPSVTGSSSHLTGTTLGTVTVGPMAMPLLGLIVLLFQALLLAHGGISTLGANVFSMAVAGPFVAYAVYVLLGKIGFNKHEMLRHINLFIATFLGTMATYTTTSFQLAIVYPDAQSGIWGAAMKFLSIFAVTQVPLAILEGIITALVFSILLKQGVKPVHMMIADNNK</sequence>
<gene>
    <name evidence="13 14" type="primary">cbiM</name>
    <name evidence="14" type="ORF">NCTC12858_00571</name>
</gene>
<feature type="transmembrane region" description="Helical" evidence="13">
    <location>
        <begin position="134"/>
        <end position="153"/>
    </location>
</feature>
<dbReference type="EMBL" id="LS483447">
    <property type="protein sequence ID" value="SQH72742.1"/>
    <property type="molecule type" value="Genomic_DNA"/>
</dbReference>
<evidence type="ECO:0000256" key="1">
    <source>
        <dbReference type="ARBA" id="ARBA00004429"/>
    </source>
</evidence>
<comment type="function">
    <text evidence="13">Part of the energy-coupling factor (ECF) transporter complex CbiMNOQ involved in cobalt import.</text>
</comment>
<feature type="transmembrane region" description="Helical" evidence="13">
    <location>
        <begin position="109"/>
        <end position="127"/>
    </location>
</feature>
<feature type="transmembrane region" description="Helical" evidence="13">
    <location>
        <begin position="173"/>
        <end position="195"/>
    </location>
</feature>
<evidence type="ECO:0000256" key="2">
    <source>
        <dbReference type="ARBA" id="ARBA00004953"/>
    </source>
</evidence>
<keyword evidence="15" id="KW-1185">Reference proteome</keyword>
<keyword evidence="10 13" id="KW-0472">Membrane</keyword>
<keyword evidence="5 13" id="KW-1003">Cell membrane</keyword>
<comment type="similarity">
    <text evidence="12 13">Belongs to the CbiM family.</text>
</comment>
<feature type="transmembrane region" description="Helical" evidence="13">
    <location>
        <begin position="36"/>
        <end position="57"/>
    </location>
</feature>
<evidence type="ECO:0000256" key="9">
    <source>
        <dbReference type="ARBA" id="ARBA00023065"/>
    </source>
</evidence>
<dbReference type="HAMAP" id="MF_01462">
    <property type="entry name" value="CbiM"/>
    <property type="match status" value="1"/>
</dbReference>
<dbReference type="GO" id="GO:0009236">
    <property type="term" value="P:cobalamin biosynthetic process"/>
    <property type="evidence" value="ECO:0007669"/>
    <property type="project" value="UniProtKB-UniRule"/>
</dbReference>
<evidence type="ECO:0000256" key="13">
    <source>
        <dbReference type="HAMAP-Rule" id="MF_01462"/>
    </source>
</evidence>
<dbReference type="AlphaFoldDB" id="A0A2X4SFF7"/>
<keyword evidence="11 13" id="KW-0170">Cobalt</keyword>
<evidence type="ECO:0000256" key="3">
    <source>
        <dbReference type="ARBA" id="ARBA00022426"/>
    </source>
</evidence>
<name>A0A2X4SFF7_9PORP</name>
<protein>
    <recommendedName>
        <fullName evidence="13">Cobalt transport protein CbiM</fullName>
    </recommendedName>
    <alternativeName>
        <fullName evidence="13">Energy-coupling factor transporter probable substrate-capture protein CbiM</fullName>
        <shortName evidence="13">ECF transporter S component CbiM</shortName>
    </alternativeName>
</protein>
<proteinExistence type="inferred from homology"/>
<dbReference type="NCBIfam" id="TIGR00123">
    <property type="entry name" value="cbiM"/>
    <property type="match status" value="1"/>
</dbReference>
<keyword evidence="9 13" id="KW-0406">Ion transport</keyword>
<dbReference type="Pfam" id="PF01891">
    <property type="entry name" value="CbiM"/>
    <property type="match status" value="1"/>
</dbReference>
<dbReference type="UniPathway" id="UPA00148"/>
<keyword evidence="6 13" id="KW-0169">Cobalamin biosynthesis</keyword>
<comment type="subunit">
    <text evidence="13">Forms an energy-coupling factor (ECF) transporter complex composed of an ATP-binding protein (A component, CbiO), a transmembrane protein (T component, CbiQ) and 2 possible substrate-capture proteins (S components, CbiM and CbiN) of unknown stoichimetry.</text>
</comment>
<evidence type="ECO:0000256" key="12">
    <source>
        <dbReference type="ARBA" id="ARBA00060918"/>
    </source>
</evidence>